<protein>
    <recommendedName>
        <fullName evidence="3">DUF4455 domain-containing protein</fullName>
    </recommendedName>
</protein>
<evidence type="ECO:0000259" key="3">
    <source>
        <dbReference type="Pfam" id="PF14643"/>
    </source>
</evidence>
<reference evidence="4" key="1">
    <citation type="submission" date="2019-08" db="EMBL/GenBank/DDBJ databases">
        <title>The genome of the North American firefly Photinus pyralis.</title>
        <authorList>
            <consortium name="Photinus pyralis genome working group"/>
            <person name="Fallon T.R."/>
            <person name="Sander Lower S.E."/>
            <person name="Weng J.-K."/>
        </authorList>
    </citation>
    <scope>NUCLEOTIDE SEQUENCE</scope>
    <source>
        <strain evidence="4">TRF0915ILg1</strain>
        <tissue evidence="4">Whole body</tissue>
    </source>
</reference>
<dbReference type="Pfam" id="PF14643">
    <property type="entry name" value="DUF4455"/>
    <property type="match status" value="1"/>
</dbReference>
<evidence type="ECO:0000313" key="5">
    <source>
        <dbReference type="Proteomes" id="UP000801492"/>
    </source>
</evidence>
<sequence length="835" mass="98385">MLTLGKGDFEKIHEKISKLHQEHTNKIEQFYIFLQDLEKLRANKFKEVLKTAYARLHEISYQLPYEVQQYFEHEILRINQIILNNLRCYADLQLQLNLKAENNNRLQMQSYEALRTKWRDIKKKDALIKLNEQQLIQADREALLLNTKDGKTASKLFLAKEHTMEAIWTKLSPLPITSEDVDTWSRNMQETVTGLDNCARKLINVYKIAIVQVFNGYFEELQQLTENMLEMGLVDTAEISVLSLDVCKPTIQYATRQYSSDLDSLETLWESIITNLQQKLQTTYIFLHNAAHLWDLHFERLREAKRIVLKDLQNVIQKNNKATQDQEINLNITLDILRQAPDEDKLEQALDEVNNILDTLKKAYNSHYEVEVKVVEKYGSLVDNETEVLLLELYLFLHAHPKDLEMDPTQQRKRESQQSEPTESQTWILPQQMKQCEYQVDAVRNWMFGLWEAIEKYVATCKEETTQQANSWTAEHIKKLAKRLEVKLAFHTSRYSRIKIDVYDIRLAELRYHLDRLQRHKEGAEKELEYIRNSSLALETEYMQLTEDYEKKISSINSKLKKSINLPTLKAYISNITNNAEICNKKLESFSEQQQRLCDIKLYKIQEATIKFSKEIRLFAEGGSFHPDEAKDLAKNLKSLEKTIKKKLNVIRKEIETQRKKTSQHVASIESKSLEPLTWSLEEFEFIEMINNEIRRLQADLRNEAYNIKLLQKKIEVTFKQMNFEKLINLGESENLDRFQNHFDGIVLMMLQVSDYLYQSFPVINANKKDLRKLTSETYGEENSFVNYAVLLFETFPIENESFASKICCNLYKSLEIIQNEAQVFNVYLFFINDN</sequence>
<evidence type="ECO:0000256" key="2">
    <source>
        <dbReference type="SAM" id="MobiDB-lite"/>
    </source>
</evidence>
<accession>A0A8K0CRH4</accession>
<name>A0A8K0CRH4_IGNLU</name>
<dbReference type="InterPro" id="IPR028089">
    <property type="entry name" value="DUF4455"/>
</dbReference>
<organism evidence="4 5">
    <name type="scientific">Ignelater luminosus</name>
    <name type="common">Cucubano</name>
    <name type="synonym">Pyrophorus luminosus</name>
    <dbReference type="NCBI Taxonomy" id="2038154"/>
    <lineage>
        <taxon>Eukaryota</taxon>
        <taxon>Metazoa</taxon>
        <taxon>Ecdysozoa</taxon>
        <taxon>Arthropoda</taxon>
        <taxon>Hexapoda</taxon>
        <taxon>Insecta</taxon>
        <taxon>Pterygota</taxon>
        <taxon>Neoptera</taxon>
        <taxon>Endopterygota</taxon>
        <taxon>Coleoptera</taxon>
        <taxon>Polyphaga</taxon>
        <taxon>Elateriformia</taxon>
        <taxon>Elateroidea</taxon>
        <taxon>Elateridae</taxon>
        <taxon>Agrypninae</taxon>
        <taxon>Pyrophorini</taxon>
        <taxon>Ignelater</taxon>
    </lineage>
</organism>
<dbReference type="OrthoDB" id="431588at2759"/>
<keyword evidence="1" id="KW-0175">Coiled coil</keyword>
<feature type="coiled-coil region" evidence="1">
    <location>
        <begin position="507"/>
        <end position="534"/>
    </location>
</feature>
<dbReference type="EMBL" id="VTPC01061613">
    <property type="protein sequence ID" value="KAF2889856.1"/>
    <property type="molecule type" value="Genomic_DNA"/>
</dbReference>
<feature type="compositionally biased region" description="Basic and acidic residues" evidence="2">
    <location>
        <begin position="407"/>
        <end position="417"/>
    </location>
</feature>
<dbReference type="PANTHER" id="PTHR21444">
    <property type="entry name" value="COILED-COIL DOMAIN-CONTAINING PROTEIN 180"/>
    <property type="match status" value="1"/>
</dbReference>
<dbReference type="AlphaFoldDB" id="A0A8K0CRH4"/>
<gene>
    <name evidence="4" type="ORF">ILUMI_16317</name>
</gene>
<comment type="caution">
    <text evidence="4">The sequence shown here is derived from an EMBL/GenBank/DDBJ whole genome shotgun (WGS) entry which is preliminary data.</text>
</comment>
<dbReference type="PANTHER" id="PTHR21444:SF14">
    <property type="entry name" value="COILED-COIL DOMAIN-CONTAINING PROTEIN 180"/>
    <property type="match status" value="1"/>
</dbReference>
<feature type="coiled-coil region" evidence="1">
    <location>
        <begin position="687"/>
        <end position="714"/>
    </location>
</feature>
<evidence type="ECO:0000256" key="1">
    <source>
        <dbReference type="SAM" id="Coils"/>
    </source>
</evidence>
<keyword evidence="5" id="KW-1185">Reference proteome</keyword>
<dbReference type="Proteomes" id="UP000801492">
    <property type="component" value="Unassembled WGS sequence"/>
</dbReference>
<feature type="region of interest" description="Disordered" evidence="2">
    <location>
        <begin position="407"/>
        <end position="426"/>
    </location>
</feature>
<feature type="domain" description="DUF4455" evidence="3">
    <location>
        <begin position="8"/>
        <end position="387"/>
    </location>
</feature>
<proteinExistence type="predicted"/>
<evidence type="ECO:0000313" key="4">
    <source>
        <dbReference type="EMBL" id="KAF2889856.1"/>
    </source>
</evidence>